<protein>
    <submittedName>
        <fullName evidence="3">CABO-like protein</fullName>
    </submittedName>
</protein>
<evidence type="ECO:0000256" key="1">
    <source>
        <dbReference type="ARBA" id="ARBA00022837"/>
    </source>
</evidence>
<dbReference type="Gene3D" id="1.10.238.10">
    <property type="entry name" value="EF-hand"/>
    <property type="match status" value="1"/>
</dbReference>
<dbReference type="CDD" id="cd00051">
    <property type="entry name" value="EFh"/>
    <property type="match status" value="1"/>
</dbReference>
<feature type="domain" description="EF-hand" evidence="2">
    <location>
        <begin position="69"/>
        <end position="104"/>
    </location>
</feature>
<name>A0ABY7F9E5_MYAAR</name>
<dbReference type="Proteomes" id="UP001164746">
    <property type="component" value="Chromosome 11"/>
</dbReference>
<organism evidence="3 4">
    <name type="scientific">Mya arenaria</name>
    <name type="common">Soft-shell clam</name>
    <dbReference type="NCBI Taxonomy" id="6604"/>
    <lineage>
        <taxon>Eukaryota</taxon>
        <taxon>Metazoa</taxon>
        <taxon>Spiralia</taxon>
        <taxon>Lophotrochozoa</taxon>
        <taxon>Mollusca</taxon>
        <taxon>Bivalvia</taxon>
        <taxon>Autobranchia</taxon>
        <taxon>Heteroconchia</taxon>
        <taxon>Euheterodonta</taxon>
        <taxon>Imparidentia</taxon>
        <taxon>Neoheterodontei</taxon>
        <taxon>Myida</taxon>
        <taxon>Myoidea</taxon>
        <taxon>Myidae</taxon>
        <taxon>Mya</taxon>
    </lineage>
</organism>
<gene>
    <name evidence="3" type="ORF">MAR_000640</name>
</gene>
<dbReference type="SUPFAM" id="SSF47473">
    <property type="entry name" value="EF-hand"/>
    <property type="match status" value="1"/>
</dbReference>
<keyword evidence="1" id="KW-0106">Calcium</keyword>
<dbReference type="EMBL" id="CP111022">
    <property type="protein sequence ID" value="WAR18802.1"/>
    <property type="molecule type" value="Genomic_DNA"/>
</dbReference>
<dbReference type="SMART" id="SM00054">
    <property type="entry name" value="EFh"/>
    <property type="match status" value="2"/>
</dbReference>
<feature type="domain" description="EF-hand" evidence="2">
    <location>
        <begin position="110"/>
        <end position="144"/>
    </location>
</feature>
<proteinExistence type="predicted"/>
<reference evidence="3" key="1">
    <citation type="submission" date="2022-11" db="EMBL/GenBank/DDBJ databases">
        <title>Centuries of genome instability and evolution in soft-shell clam transmissible cancer (bioRxiv).</title>
        <authorList>
            <person name="Hart S.F.M."/>
            <person name="Yonemitsu M.A."/>
            <person name="Giersch R.M."/>
            <person name="Beal B.F."/>
            <person name="Arriagada G."/>
            <person name="Davis B.W."/>
            <person name="Ostrander E.A."/>
            <person name="Goff S.P."/>
            <person name="Metzger M.J."/>
        </authorList>
    </citation>
    <scope>NUCLEOTIDE SEQUENCE</scope>
    <source>
        <strain evidence="3">MELC-2E11</strain>
        <tissue evidence="3">Siphon/mantle</tissue>
    </source>
</reference>
<keyword evidence="4" id="KW-1185">Reference proteome</keyword>
<dbReference type="PROSITE" id="PS00018">
    <property type="entry name" value="EF_HAND_1"/>
    <property type="match status" value="1"/>
</dbReference>
<dbReference type="InterPro" id="IPR011992">
    <property type="entry name" value="EF-hand-dom_pair"/>
</dbReference>
<evidence type="ECO:0000313" key="3">
    <source>
        <dbReference type="EMBL" id="WAR18802.1"/>
    </source>
</evidence>
<evidence type="ECO:0000259" key="2">
    <source>
        <dbReference type="PROSITE" id="PS50222"/>
    </source>
</evidence>
<accession>A0ABY7F9E5</accession>
<dbReference type="InterPro" id="IPR002048">
    <property type="entry name" value="EF_hand_dom"/>
</dbReference>
<dbReference type="Pfam" id="PF13499">
    <property type="entry name" value="EF-hand_7"/>
    <property type="match status" value="1"/>
</dbReference>
<sequence>MAQSLEDYFNDGNPDGEPIDRQQAYNALCYAGHNPMEEELAVFWKEKGKQEGDTITLAELEELAGSLGNPMATMTKALAAFDKNGNGKIEVDELKAILKAGDFGNSGIGDDDEIIQSIFDQADDGDGHLDIDELAKMLCQKLEASNEQST</sequence>
<evidence type="ECO:0000313" key="4">
    <source>
        <dbReference type="Proteomes" id="UP001164746"/>
    </source>
</evidence>
<dbReference type="InterPro" id="IPR018247">
    <property type="entry name" value="EF_Hand_1_Ca_BS"/>
</dbReference>
<dbReference type="PROSITE" id="PS50222">
    <property type="entry name" value="EF_HAND_2"/>
    <property type="match status" value="2"/>
</dbReference>